<gene>
    <name evidence="6" type="ORF">A5726_22825</name>
    <name evidence="5" type="ORF">ACT17_26510</name>
    <name evidence="7" type="ORF">AWB98_13550</name>
</gene>
<evidence type="ECO:0000313" key="5">
    <source>
        <dbReference type="EMBL" id="KMV15208.1"/>
    </source>
</evidence>
<keyword evidence="2" id="KW-0378">Hydrolase</keyword>
<reference evidence="6 9" key="3">
    <citation type="submission" date="2016-06" db="EMBL/GenBank/DDBJ databases">
        <authorList>
            <person name="Kjaerup R.B."/>
            <person name="Dalgaard T.S."/>
            <person name="Juul-Madsen H.R."/>
        </authorList>
    </citation>
    <scope>NUCLEOTIDE SEQUENCE [LARGE SCALE GENOMIC DNA]</scope>
    <source>
        <strain evidence="6 9">ACS1953</strain>
    </source>
</reference>
<dbReference type="Pfam" id="PF13622">
    <property type="entry name" value="4HBT_3"/>
    <property type="match status" value="1"/>
</dbReference>
<dbReference type="PANTHER" id="PTHR11066:SF34">
    <property type="entry name" value="ACYL-COENZYME A THIOESTERASE 8"/>
    <property type="match status" value="1"/>
</dbReference>
<evidence type="ECO:0000313" key="10">
    <source>
        <dbReference type="Proteomes" id="UP000193811"/>
    </source>
</evidence>
<dbReference type="CDD" id="cd03445">
    <property type="entry name" value="Thioesterase_II_repeat2"/>
    <property type="match status" value="1"/>
</dbReference>
<evidence type="ECO:0000259" key="4">
    <source>
        <dbReference type="Pfam" id="PF20789"/>
    </source>
</evidence>
<evidence type="ECO:0000259" key="3">
    <source>
        <dbReference type="Pfam" id="PF13622"/>
    </source>
</evidence>
<dbReference type="PATRIC" id="fig|451644.5.peg.5469"/>
<proteinExistence type="inferred from homology"/>
<sequence length="264" mass="29332">MAELSWIAALLQYNRDGDDFCIRQPRRGATERLFGGLIAAQSLAVAGATVDDGKVAQSLHAYFVRGGRYNADVEFHVDRTRDGRAFTTRHVTASQDGKVILEMMASFHQPEPGLDWSPDAPPVLEFDAATPKHDVMDFGDKFDLRTMPSDDSEFAISPFWIRTQDEIEDDPLIRACTLTFLSDLGPVPSALPPSVPLRSDLGFAASLDHSIWFHRPFLPHGWHRYELQSANHNDSRGLARGSLYDAAGTLIASVTQEALWRIPI</sequence>
<accession>A0A0J8U0N6</accession>
<dbReference type="EMBL" id="LFOD01000034">
    <property type="protein sequence ID" value="KMV15208.1"/>
    <property type="molecule type" value="Genomic_DNA"/>
</dbReference>
<comment type="caution">
    <text evidence="5">The sequence shown here is derived from an EMBL/GenBank/DDBJ whole genome shotgun (WGS) entry which is preliminary data.</text>
</comment>
<feature type="domain" description="Acyl-CoA thioesterase-like C-terminal" evidence="4">
    <location>
        <begin position="119"/>
        <end position="259"/>
    </location>
</feature>
<organism evidence="5 8">
    <name type="scientific">Mycolicibacterium conceptionense</name>
    <dbReference type="NCBI Taxonomy" id="451644"/>
    <lineage>
        <taxon>Bacteria</taxon>
        <taxon>Bacillati</taxon>
        <taxon>Actinomycetota</taxon>
        <taxon>Actinomycetes</taxon>
        <taxon>Mycobacteriales</taxon>
        <taxon>Mycobacteriaceae</taxon>
        <taxon>Mycolicibacterium</taxon>
    </lineage>
</organism>
<evidence type="ECO:0000256" key="1">
    <source>
        <dbReference type="ARBA" id="ARBA00006538"/>
    </source>
</evidence>
<dbReference type="GO" id="GO:0006637">
    <property type="term" value="P:acyl-CoA metabolic process"/>
    <property type="evidence" value="ECO:0007669"/>
    <property type="project" value="InterPro"/>
</dbReference>
<reference evidence="7 10" key="2">
    <citation type="submission" date="2016-01" db="EMBL/GenBank/DDBJ databases">
        <title>The new phylogeny of the genus Mycobacterium.</title>
        <authorList>
            <person name="Tarcisio F."/>
            <person name="Conor M."/>
            <person name="Antonella G."/>
            <person name="Elisabetta G."/>
            <person name="Giulia F.S."/>
            <person name="Sara T."/>
            <person name="Anna F."/>
            <person name="Clotilde B."/>
            <person name="Roberto B."/>
            <person name="Veronica D.S."/>
            <person name="Fabio R."/>
            <person name="Monica P."/>
            <person name="Olivier J."/>
            <person name="Enrico T."/>
            <person name="Nicola S."/>
        </authorList>
    </citation>
    <scope>NUCLEOTIDE SEQUENCE [LARGE SCALE GENOMIC DNA]</scope>
    <source>
        <strain evidence="7 10">CCUG 50187</strain>
    </source>
</reference>
<dbReference type="InterPro" id="IPR042171">
    <property type="entry name" value="Acyl-CoA_hotdog"/>
</dbReference>
<dbReference type="Proteomes" id="UP000193811">
    <property type="component" value="Unassembled WGS sequence"/>
</dbReference>
<evidence type="ECO:0000256" key="2">
    <source>
        <dbReference type="ARBA" id="ARBA00022801"/>
    </source>
</evidence>
<dbReference type="OrthoDB" id="9781019at2"/>
<dbReference type="GO" id="GO:0047617">
    <property type="term" value="F:fatty acyl-CoA hydrolase activity"/>
    <property type="evidence" value="ECO:0007669"/>
    <property type="project" value="InterPro"/>
</dbReference>
<dbReference type="Gene3D" id="2.40.160.210">
    <property type="entry name" value="Acyl-CoA thioesterase, double hotdog domain"/>
    <property type="match status" value="1"/>
</dbReference>
<dbReference type="InterPro" id="IPR049449">
    <property type="entry name" value="TesB_ACOT8-like_N"/>
</dbReference>
<feature type="domain" description="Acyl-CoA thioesterase-like N-terminal HotDog" evidence="3">
    <location>
        <begin position="30"/>
        <end position="108"/>
    </location>
</feature>
<dbReference type="Proteomes" id="UP000093779">
    <property type="component" value="Unassembled WGS sequence"/>
</dbReference>
<dbReference type="InterPro" id="IPR029069">
    <property type="entry name" value="HotDog_dom_sf"/>
</dbReference>
<dbReference type="RefSeq" id="WP_019346736.1">
    <property type="nucleotide sequence ID" value="NZ_AGSZ01000436.1"/>
</dbReference>
<dbReference type="PANTHER" id="PTHR11066">
    <property type="entry name" value="ACYL-COA THIOESTERASE"/>
    <property type="match status" value="1"/>
</dbReference>
<dbReference type="EMBL" id="LZHX01000083">
    <property type="protein sequence ID" value="OBF15017.1"/>
    <property type="molecule type" value="Genomic_DNA"/>
</dbReference>
<dbReference type="Pfam" id="PF20789">
    <property type="entry name" value="4HBT_3C"/>
    <property type="match status" value="1"/>
</dbReference>
<protein>
    <submittedName>
        <fullName evidence="5 6">Acyl-CoA thioesterase</fullName>
    </submittedName>
</protein>
<keyword evidence="10" id="KW-1185">Reference proteome</keyword>
<dbReference type="AlphaFoldDB" id="A0A0J8U0N6"/>
<name>A0A0J8U0N6_9MYCO</name>
<evidence type="ECO:0000313" key="8">
    <source>
        <dbReference type="Proteomes" id="UP000037594"/>
    </source>
</evidence>
<reference evidence="5 8" key="1">
    <citation type="submission" date="2015-06" db="EMBL/GenBank/DDBJ databases">
        <title>Genome sequence of Mycobacterium conceptionense strain MLE.</title>
        <authorList>
            <person name="Greninger A.L."/>
            <person name="Cunningham G."/>
            <person name="Chiu C.Y."/>
            <person name="Miller S."/>
        </authorList>
    </citation>
    <scope>NUCLEOTIDE SEQUENCE [LARGE SCALE GENOMIC DNA]</scope>
    <source>
        <strain evidence="5 8">MLE</strain>
    </source>
</reference>
<dbReference type="CDD" id="cd03444">
    <property type="entry name" value="Thioesterase_II_repeat1"/>
    <property type="match status" value="1"/>
</dbReference>
<evidence type="ECO:0000313" key="6">
    <source>
        <dbReference type="EMBL" id="OBF15017.1"/>
    </source>
</evidence>
<dbReference type="GO" id="GO:0009062">
    <property type="term" value="P:fatty acid catabolic process"/>
    <property type="evidence" value="ECO:0007669"/>
    <property type="project" value="TreeGrafter"/>
</dbReference>
<evidence type="ECO:0000313" key="9">
    <source>
        <dbReference type="Proteomes" id="UP000093779"/>
    </source>
</evidence>
<dbReference type="SUPFAM" id="SSF54637">
    <property type="entry name" value="Thioesterase/thiol ester dehydrase-isomerase"/>
    <property type="match status" value="2"/>
</dbReference>
<dbReference type="InterPro" id="IPR049450">
    <property type="entry name" value="ACOT8-like_C"/>
</dbReference>
<dbReference type="InterPro" id="IPR003703">
    <property type="entry name" value="Acyl_CoA_thio"/>
</dbReference>
<comment type="similarity">
    <text evidence="1">Belongs to the C/M/P thioester hydrolase family.</text>
</comment>
<dbReference type="Proteomes" id="UP000037594">
    <property type="component" value="Unassembled WGS sequence"/>
</dbReference>
<dbReference type="GeneID" id="44296478"/>
<evidence type="ECO:0000313" key="7">
    <source>
        <dbReference type="EMBL" id="ORV26884.1"/>
    </source>
</evidence>
<dbReference type="EMBL" id="LQOP01000015">
    <property type="protein sequence ID" value="ORV26884.1"/>
    <property type="molecule type" value="Genomic_DNA"/>
</dbReference>